<evidence type="ECO:0000313" key="3">
    <source>
        <dbReference type="Proteomes" id="UP000472676"/>
    </source>
</evidence>
<evidence type="ECO:0000256" key="1">
    <source>
        <dbReference type="SAM" id="Phobius"/>
    </source>
</evidence>
<reference evidence="2 3" key="1">
    <citation type="journal article" date="2014" name="Int. J. Syst. Evol. Microbiol.">
        <title>Solimonas terrae sp. nov., isolated from soil.</title>
        <authorList>
            <person name="Kim S.J."/>
            <person name="Moon J.Y."/>
            <person name="Weon H.Y."/>
            <person name="Ahn J.H."/>
            <person name="Chen W.M."/>
            <person name="Kwon S.W."/>
        </authorList>
    </citation>
    <scope>NUCLEOTIDE SEQUENCE [LARGE SCALE GENOMIC DNA]</scope>
    <source>
        <strain evidence="2 3">KIS83-12</strain>
    </source>
</reference>
<dbReference type="Proteomes" id="UP000472676">
    <property type="component" value="Unassembled WGS sequence"/>
</dbReference>
<keyword evidence="3" id="KW-1185">Reference proteome</keyword>
<comment type="caution">
    <text evidence="2">The sequence shown here is derived from an EMBL/GenBank/DDBJ whole genome shotgun (WGS) entry which is preliminary data.</text>
</comment>
<organism evidence="2 3">
    <name type="scientific">Solimonas terrae</name>
    <dbReference type="NCBI Taxonomy" id="1396819"/>
    <lineage>
        <taxon>Bacteria</taxon>
        <taxon>Pseudomonadati</taxon>
        <taxon>Pseudomonadota</taxon>
        <taxon>Gammaproteobacteria</taxon>
        <taxon>Nevskiales</taxon>
        <taxon>Nevskiaceae</taxon>
        <taxon>Solimonas</taxon>
    </lineage>
</organism>
<keyword evidence="1" id="KW-0472">Membrane</keyword>
<feature type="transmembrane region" description="Helical" evidence="1">
    <location>
        <begin position="83"/>
        <end position="108"/>
    </location>
</feature>
<keyword evidence="1" id="KW-1133">Transmembrane helix</keyword>
<keyword evidence="1" id="KW-0812">Transmembrane</keyword>
<dbReference type="AlphaFoldDB" id="A0A6M2BUH8"/>
<name>A0A6M2BUH8_9GAMM</name>
<evidence type="ECO:0000313" key="2">
    <source>
        <dbReference type="EMBL" id="NGY06332.1"/>
    </source>
</evidence>
<gene>
    <name evidence="2" type="ORF">G7Y85_16285</name>
</gene>
<dbReference type="RefSeq" id="WP_166259596.1">
    <property type="nucleotide sequence ID" value="NZ_JAAMOW010000008.1"/>
</dbReference>
<feature type="transmembrane region" description="Helical" evidence="1">
    <location>
        <begin position="52"/>
        <end position="71"/>
    </location>
</feature>
<proteinExistence type="predicted"/>
<feature type="transmembrane region" description="Helical" evidence="1">
    <location>
        <begin position="21"/>
        <end position="40"/>
    </location>
</feature>
<sequence length="109" mass="12312">MSGRDDRALREERLLERLMSTSSTMTGVCVALLSVVQLIADSRKVQTLADDALAIDSLFFLLCCYLSIWALRTQRRERTRLLAVAVDYLFLIGMTGLVVIGFMIVYTIF</sequence>
<protein>
    <submittedName>
        <fullName evidence="2">Uncharacterized protein</fullName>
    </submittedName>
</protein>
<dbReference type="EMBL" id="JAAMOW010000008">
    <property type="protein sequence ID" value="NGY06332.1"/>
    <property type="molecule type" value="Genomic_DNA"/>
</dbReference>
<accession>A0A6M2BUH8</accession>